<accession>A0A1L9RAN6</accession>
<dbReference type="SUPFAM" id="SSF56112">
    <property type="entry name" value="Protein kinase-like (PK-like)"/>
    <property type="match status" value="1"/>
</dbReference>
<reference evidence="3" key="1">
    <citation type="journal article" date="2017" name="Genome Biol.">
        <title>Comparative genomics reveals high biological diversity and specific adaptations in the industrially and medically important fungal genus Aspergillus.</title>
        <authorList>
            <person name="de Vries R.P."/>
            <person name="Riley R."/>
            <person name="Wiebenga A."/>
            <person name="Aguilar-Osorio G."/>
            <person name="Amillis S."/>
            <person name="Uchima C.A."/>
            <person name="Anderluh G."/>
            <person name="Asadollahi M."/>
            <person name="Askin M."/>
            <person name="Barry K."/>
            <person name="Battaglia E."/>
            <person name="Bayram O."/>
            <person name="Benocci T."/>
            <person name="Braus-Stromeyer S.A."/>
            <person name="Caldana C."/>
            <person name="Canovas D."/>
            <person name="Cerqueira G.C."/>
            <person name="Chen F."/>
            <person name="Chen W."/>
            <person name="Choi C."/>
            <person name="Clum A."/>
            <person name="Dos Santos R.A."/>
            <person name="Damasio A.R."/>
            <person name="Diallinas G."/>
            <person name="Emri T."/>
            <person name="Fekete E."/>
            <person name="Flipphi M."/>
            <person name="Freyberg S."/>
            <person name="Gallo A."/>
            <person name="Gournas C."/>
            <person name="Habgood R."/>
            <person name="Hainaut M."/>
            <person name="Harispe M.L."/>
            <person name="Henrissat B."/>
            <person name="Hilden K.S."/>
            <person name="Hope R."/>
            <person name="Hossain A."/>
            <person name="Karabika E."/>
            <person name="Karaffa L."/>
            <person name="Karanyi Z."/>
            <person name="Krasevec N."/>
            <person name="Kuo A."/>
            <person name="Kusch H."/>
            <person name="LaButti K."/>
            <person name="Lagendijk E.L."/>
            <person name="Lapidus A."/>
            <person name="Levasseur A."/>
            <person name="Lindquist E."/>
            <person name="Lipzen A."/>
            <person name="Logrieco A.F."/>
            <person name="MacCabe A."/>
            <person name="Maekelae M.R."/>
            <person name="Malavazi I."/>
            <person name="Melin P."/>
            <person name="Meyer V."/>
            <person name="Mielnichuk N."/>
            <person name="Miskei M."/>
            <person name="Molnar A.P."/>
            <person name="Mule G."/>
            <person name="Ngan C.Y."/>
            <person name="Orejas M."/>
            <person name="Orosz E."/>
            <person name="Ouedraogo J.P."/>
            <person name="Overkamp K.M."/>
            <person name="Park H.-S."/>
            <person name="Perrone G."/>
            <person name="Piumi F."/>
            <person name="Punt P.J."/>
            <person name="Ram A.F."/>
            <person name="Ramon A."/>
            <person name="Rauscher S."/>
            <person name="Record E."/>
            <person name="Riano-Pachon D.M."/>
            <person name="Robert V."/>
            <person name="Roehrig J."/>
            <person name="Ruller R."/>
            <person name="Salamov A."/>
            <person name="Salih N.S."/>
            <person name="Samson R.A."/>
            <person name="Sandor E."/>
            <person name="Sanguinetti M."/>
            <person name="Schuetze T."/>
            <person name="Sepcic K."/>
            <person name="Shelest E."/>
            <person name="Sherlock G."/>
            <person name="Sophianopoulou V."/>
            <person name="Squina F.M."/>
            <person name="Sun H."/>
            <person name="Susca A."/>
            <person name="Todd R.B."/>
            <person name="Tsang A."/>
            <person name="Unkles S.E."/>
            <person name="van de Wiele N."/>
            <person name="van Rossen-Uffink D."/>
            <person name="Oliveira J.V."/>
            <person name="Vesth T.C."/>
            <person name="Visser J."/>
            <person name="Yu J.-H."/>
            <person name="Zhou M."/>
            <person name="Andersen M.R."/>
            <person name="Archer D.B."/>
            <person name="Baker S.E."/>
            <person name="Benoit I."/>
            <person name="Brakhage A.A."/>
            <person name="Braus G.H."/>
            <person name="Fischer R."/>
            <person name="Frisvad J.C."/>
            <person name="Goldman G.H."/>
            <person name="Houbraken J."/>
            <person name="Oakley B."/>
            <person name="Pocsi I."/>
            <person name="Scazzocchio C."/>
            <person name="Seiboth B."/>
            <person name="vanKuyk P.A."/>
            <person name="Wortman J."/>
            <person name="Dyer P.S."/>
            <person name="Grigoriev I.V."/>
        </authorList>
    </citation>
    <scope>NUCLEOTIDE SEQUENCE [LARGE SCALE GENOMIC DNA]</scope>
    <source>
        <strain evidence="3">DTO 134E9</strain>
    </source>
</reference>
<dbReference type="OrthoDB" id="5986190at2759"/>
<dbReference type="GeneID" id="63749334"/>
<dbReference type="PANTHER" id="PTHR44167">
    <property type="entry name" value="OVARIAN-SPECIFIC SERINE/THREONINE-PROTEIN KINASE LOK-RELATED"/>
    <property type="match status" value="1"/>
</dbReference>
<protein>
    <recommendedName>
        <fullName evidence="1">Protein kinase domain-containing protein</fullName>
    </recommendedName>
</protein>
<dbReference type="PROSITE" id="PS50011">
    <property type="entry name" value="PROTEIN_KINASE_DOM"/>
    <property type="match status" value="1"/>
</dbReference>
<dbReference type="GO" id="GO:0005524">
    <property type="term" value="F:ATP binding"/>
    <property type="evidence" value="ECO:0007669"/>
    <property type="project" value="InterPro"/>
</dbReference>
<dbReference type="InterPro" id="IPR011009">
    <property type="entry name" value="Kinase-like_dom_sf"/>
</dbReference>
<name>A0A1L9RAN6_ASPWE</name>
<dbReference type="AlphaFoldDB" id="A0A1L9RAN6"/>
<evidence type="ECO:0000259" key="1">
    <source>
        <dbReference type="PROSITE" id="PS50011"/>
    </source>
</evidence>
<dbReference type="Gene3D" id="1.10.510.10">
    <property type="entry name" value="Transferase(Phosphotransferase) domain 1"/>
    <property type="match status" value="1"/>
</dbReference>
<dbReference type="RefSeq" id="XP_040685669.1">
    <property type="nucleotide sequence ID" value="XM_040833486.1"/>
</dbReference>
<dbReference type="GO" id="GO:0005634">
    <property type="term" value="C:nucleus"/>
    <property type="evidence" value="ECO:0007669"/>
    <property type="project" value="TreeGrafter"/>
</dbReference>
<dbReference type="InterPro" id="IPR000719">
    <property type="entry name" value="Prot_kinase_dom"/>
</dbReference>
<dbReference type="PROSITE" id="PS00108">
    <property type="entry name" value="PROTEIN_KINASE_ST"/>
    <property type="match status" value="1"/>
</dbReference>
<evidence type="ECO:0000313" key="3">
    <source>
        <dbReference type="Proteomes" id="UP000184383"/>
    </source>
</evidence>
<dbReference type="Proteomes" id="UP000184383">
    <property type="component" value="Unassembled WGS sequence"/>
</dbReference>
<dbReference type="VEuPathDB" id="FungiDB:ASPWEDRAFT_30940"/>
<dbReference type="SUPFAM" id="SSF82171">
    <property type="entry name" value="DPP6 N-terminal domain-like"/>
    <property type="match status" value="1"/>
</dbReference>
<sequence>MADGTLDSLCRSFTDRLEDRVKTNHNGEAFFPRGTAEEVLRNSQKKLKSLLSILLDIPVADTVRLSELVTETLSNILAILLSLKEGLEILQQFSQLLPSETNLPGSPLSITDDELPISRETARRIFPLCGNEFYEKQFHFCPVVLNENERVIYNNDKGRCPLPYLQQESIASGAFGKVWKVNIAGNHVRSDRGRLSNSTPVALARKDFKITRLEGFEIEEKTLRNIMNQPTRHDSITLAKAILQHEDVFSIFFPLATCDLWHYLSKSSESRKPSDMPEKRTIFHRGVTLAGALAFLHGEFKNTETFQDLSCYHLDLKPHNILVFDAGTPLEKWKITDFGISRVKSRKMNGGKRINLQLDTPWIKKTSSLRPIDAELTSRPRGEGTYLPPEYADERGQVSWTSDIWSYGCILSLVLSFIDGGAGSVLSFSQKRAEANPDGDLFFVSRRGKPQPSPAVNEWFDKLKANSRVRGEIEHEIFCQTLDVLRKDSLSLDPKSRKSARAIEIKLGGITQIFDQPHRIARESTLSAVARHILPQSKIIKDMRNSMFSIDGELLGFYSPERIDVFQSDTLRRAKKRIEPDFGPFVNTRRSPWECFAINSSYICIVPKVVRGSHHFEWKCHIFAISYDLQIKDDTGNITPTKIACHPEAGSIQSIAMSADGRFMAFVVTCPGSSNSDCKVYLFRTQTMMDSATSSDYSPRSSRSTSAFSSASSETTPLGCNVIVKSSKLGSIKHIFKFMFSRDSQTLVIVAQQPDERMLIKAWDTNSGKALAGFILPWQGLASSSEATFTACTMFDTVPCFVLLLQCRYLVVIKSWQKSYHCCTLNRYFVDILARDDGENSSLILLGGDSNTNIQQAYELPMTSFNLLRNGAPARIGNKEKFVYRKSTDSAVLTGYGSGDRELLISKNDGSFLAIKLPKGKELNHS</sequence>
<organism evidence="2 3">
    <name type="scientific">Aspergillus wentii DTO 134E9</name>
    <dbReference type="NCBI Taxonomy" id="1073089"/>
    <lineage>
        <taxon>Eukaryota</taxon>
        <taxon>Fungi</taxon>
        <taxon>Dikarya</taxon>
        <taxon>Ascomycota</taxon>
        <taxon>Pezizomycotina</taxon>
        <taxon>Eurotiomycetes</taxon>
        <taxon>Eurotiomycetidae</taxon>
        <taxon>Eurotiales</taxon>
        <taxon>Aspergillaceae</taxon>
        <taxon>Aspergillus</taxon>
        <taxon>Aspergillus subgen. Cremei</taxon>
    </lineage>
</organism>
<dbReference type="GO" id="GO:0004674">
    <property type="term" value="F:protein serine/threonine kinase activity"/>
    <property type="evidence" value="ECO:0007669"/>
    <property type="project" value="TreeGrafter"/>
</dbReference>
<gene>
    <name evidence="2" type="ORF">ASPWEDRAFT_30940</name>
</gene>
<evidence type="ECO:0000313" key="2">
    <source>
        <dbReference type="EMBL" id="OJJ31992.1"/>
    </source>
</evidence>
<dbReference type="PANTHER" id="PTHR44167:SF24">
    <property type="entry name" value="SERINE_THREONINE-PROTEIN KINASE CHK2"/>
    <property type="match status" value="1"/>
</dbReference>
<dbReference type="SMART" id="SM00220">
    <property type="entry name" value="S_TKc"/>
    <property type="match status" value="1"/>
</dbReference>
<dbReference type="InterPro" id="IPR008271">
    <property type="entry name" value="Ser/Thr_kinase_AS"/>
</dbReference>
<dbReference type="GO" id="GO:0044773">
    <property type="term" value="P:mitotic DNA damage checkpoint signaling"/>
    <property type="evidence" value="ECO:0007669"/>
    <property type="project" value="TreeGrafter"/>
</dbReference>
<dbReference type="EMBL" id="KV878215">
    <property type="protein sequence ID" value="OJJ31992.1"/>
    <property type="molecule type" value="Genomic_DNA"/>
</dbReference>
<keyword evidence="3" id="KW-1185">Reference proteome</keyword>
<dbReference type="Pfam" id="PF00069">
    <property type="entry name" value="Pkinase"/>
    <property type="match status" value="1"/>
</dbReference>
<proteinExistence type="predicted"/>
<feature type="domain" description="Protein kinase" evidence="1">
    <location>
        <begin position="164"/>
        <end position="514"/>
    </location>
</feature>